<name>A0A9N7YJW5_PLEPL</name>
<keyword evidence="2" id="KW-1185">Reference proteome</keyword>
<reference evidence="1" key="1">
    <citation type="submission" date="2020-03" db="EMBL/GenBank/DDBJ databases">
        <authorList>
            <person name="Weist P."/>
        </authorList>
    </citation>
    <scope>NUCLEOTIDE SEQUENCE</scope>
</reference>
<gene>
    <name evidence="1" type="ORF">PLEPLA_LOCUS22252</name>
</gene>
<protein>
    <submittedName>
        <fullName evidence="1">Uncharacterized protein</fullName>
    </submittedName>
</protein>
<sequence length="271" mass="29260">MKSDAEWQGACAAEGFLESPQVGISGVEDHGGPKHKAGAPEVEDMPLKRAGASLWRRRGARAIHLYNHQPPQPPPVPPGALQCESSLCSEIFLLPPLFPLFVSSSIPPSALFTSSCPPLPGEALLPDTLTINPSPRPLTHIPITPPRPRHRAPSPLAVYFRHSTSSARRQNRKPSAFPLPPFISPHPETPTPPSLPLYALLTWGPSVHHPLRRVPLLAQSFFQYPPAGLFASQTMSQAGEFMVTGQGGNLKCRPIFSSQRPGVTGQGDTFL</sequence>
<evidence type="ECO:0000313" key="2">
    <source>
        <dbReference type="Proteomes" id="UP001153269"/>
    </source>
</evidence>
<dbReference type="Proteomes" id="UP001153269">
    <property type="component" value="Unassembled WGS sequence"/>
</dbReference>
<comment type="caution">
    <text evidence="1">The sequence shown here is derived from an EMBL/GenBank/DDBJ whole genome shotgun (WGS) entry which is preliminary data.</text>
</comment>
<accession>A0A9N7YJW5</accession>
<organism evidence="1 2">
    <name type="scientific">Pleuronectes platessa</name>
    <name type="common">European plaice</name>
    <dbReference type="NCBI Taxonomy" id="8262"/>
    <lineage>
        <taxon>Eukaryota</taxon>
        <taxon>Metazoa</taxon>
        <taxon>Chordata</taxon>
        <taxon>Craniata</taxon>
        <taxon>Vertebrata</taxon>
        <taxon>Euteleostomi</taxon>
        <taxon>Actinopterygii</taxon>
        <taxon>Neopterygii</taxon>
        <taxon>Teleostei</taxon>
        <taxon>Neoteleostei</taxon>
        <taxon>Acanthomorphata</taxon>
        <taxon>Carangaria</taxon>
        <taxon>Pleuronectiformes</taxon>
        <taxon>Pleuronectoidei</taxon>
        <taxon>Pleuronectidae</taxon>
        <taxon>Pleuronectes</taxon>
    </lineage>
</organism>
<dbReference type="AlphaFoldDB" id="A0A9N7YJW5"/>
<evidence type="ECO:0000313" key="1">
    <source>
        <dbReference type="EMBL" id="CAB1434187.1"/>
    </source>
</evidence>
<proteinExistence type="predicted"/>
<dbReference type="EMBL" id="CADEAL010001640">
    <property type="protein sequence ID" value="CAB1434187.1"/>
    <property type="molecule type" value="Genomic_DNA"/>
</dbReference>